<proteinExistence type="predicted"/>
<organism evidence="2 3">
    <name type="scientific">Grus japonensis</name>
    <name type="common">Japanese crane</name>
    <name type="synonym">Red-crowned crane</name>
    <dbReference type="NCBI Taxonomy" id="30415"/>
    <lineage>
        <taxon>Eukaryota</taxon>
        <taxon>Metazoa</taxon>
        <taxon>Chordata</taxon>
        <taxon>Craniata</taxon>
        <taxon>Vertebrata</taxon>
        <taxon>Euteleostomi</taxon>
        <taxon>Archelosauria</taxon>
        <taxon>Archosauria</taxon>
        <taxon>Dinosauria</taxon>
        <taxon>Saurischia</taxon>
        <taxon>Theropoda</taxon>
        <taxon>Coelurosauria</taxon>
        <taxon>Aves</taxon>
        <taxon>Neognathae</taxon>
        <taxon>Neoaves</taxon>
        <taxon>Gruiformes</taxon>
        <taxon>Gruidae</taxon>
        <taxon>Grus</taxon>
    </lineage>
</organism>
<gene>
    <name evidence="2" type="ORF">GRJ2_001712600</name>
</gene>
<evidence type="ECO:0000256" key="1">
    <source>
        <dbReference type="SAM" id="MobiDB-lite"/>
    </source>
</evidence>
<dbReference type="AlphaFoldDB" id="A0ABC9X479"/>
<comment type="caution">
    <text evidence="2">The sequence shown here is derived from an EMBL/GenBank/DDBJ whole genome shotgun (WGS) entry which is preliminary data.</text>
</comment>
<reference evidence="2 3" key="1">
    <citation type="submission" date="2024-06" db="EMBL/GenBank/DDBJ databases">
        <title>The draft genome of Grus japonensis, version 3.</title>
        <authorList>
            <person name="Nabeshima K."/>
            <person name="Suzuki S."/>
            <person name="Onuma M."/>
        </authorList>
    </citation>
    <scope>NUCLEOTIDE SEQUENCE [LARGE SCALE GENOMIC DNA]</scope>
    <source>
        <strain evidence="2 3">451A</strain>
    </source>
</reference>
<name>A0ABC9X479_GRUJA</name>
<sequence>MSIIGPRGPPGPIGLDGKPVSKQLLSRLSALPPARSHCLASLRVIEVNKDKQESKVPQGPLAHQGPLDHLDLKEPQDSLGQLGRLAEQENLGSLAEMERETLGFRDTLAERVRWVSQACPVLMASLELLAPRVRRDELVTLGFLDSLARRGNLVHRETRDPWAQG</sequence>
<accession>A0ABC9X479</accession>
<dbReference type="Proteomes" id="UP001623348">
    <property type="component" value="Unassembled WGS sequence"/>
</dbReference>
<keyword evidence="3" id="KW-1185">Reference proteome</keyword>
<feature type="region of interest" description="Disordered" evidence="1">
    <location>
        <begin position="50"/>
        <end position="69"/>
    </location>
</feature>
<protein>
    <submittedName>
        <fullName evidence="2">Collagen alpha-1(XIII) chain</fullName>
    </submittedName>
</protein>
<evidence type="ECO:0000313" key="2">
    <source>
        <dbReference type="EMBL" id="GAB0192473.1"/>
    </source>
</evidence>
<dbReference type="EMBL" id="BAAFJT010000007">
    <property type="protein sequence ID" value="GAB0192473.1"/>
    <property type="molecule type" value="Genomic_DNA"/>
</dbReference>
<evidence type="ECO:0000313" key="3">
    <source>
        <dbReference type="Proteomes" id="UP001623348"/>
    </source>
</evidence>
<keyword evidence="2" id="KW-0176">Collagen</keyword>
<dbReference type="GO" id="GO:0005581">
    <property type="term" value="C:collagen trimer"/>
    <property type="evidence" value="ECO:0007669"/>
    <property type="project" value="UniProtKB-KW"/>
</dbReference>